<reference evidence="5 6" key="1">
    <citation type="journal article" date="2017" name="Nat. Commun.">
        <title>Genome assembly with in vitro proximity ligation data and whole-genome triplication in lettuce.</title>
        <authorList>
            <person name="Reyes-Chin-Wo S."/>
            <person name="Wang Z."/>
            <person name="Yang X."/>
            <person name="Kozik A."/>
            <person name="Arikit S."/>
            <person name="Song C."/>
            <person name="Xia L."/>
            <person name="Froenicke L."/>
            <person name="Lavelle D.O."/>
            <person name="Truco M.J."/>
            <person name="Xia R."/>
            <person name="Zhu S."/>
            <person name="Xu C."/>
            <person name="Xu H."/>
            <person name="Xu X."/>
            <person name="Cox K."/>
            <person name="Korf I."/>
            <person name="Meyers B.C."/>
            <person name="Michelmore R.W."/>
        </authorList>
    </citation>
    <scope>NUCLEOTIDE SEQUENCE [LARGE SCALE GENOMIC DNA]</scope>
    <source>
        <strain evidence="6">cv. Salinas</strain>
        <tissue evidence="5">Seedlings</tissue>
    </source>
</reference>
<dbReference type="GO" id="GO:0031072">
    <property type="term" value="F:heat shock protein binding"/>
    <property type="evidence" value="ECO:0000318"/>
    <property type="project" value="GO_Central"/>
</dbReference>
<dbReference type="InterPro" id="IPR043129">
    <property type="entry name" value="ATPase_NBD"/>
</dbReference>
<dbReference type="PANTHER" id="PTHR19375">
    <property type="entry name" value="HEAT SHOCK PROTEIN 70KDA"/>
    <property type="match status" value="1"/>
</dbReference>
<dbReference type="Gene3D" id="3.30.30.30">
    <property type="match status" value="1"/>
</dbReference>
<evidence type="ECO:0000313" key="5">
    <source>
        <dbReference type="EMBL" id="KAJ0187536.1"/>
    </source>
</evidence>
<dbReference type="EMBL" id="NBSK02000009">
    <property type="protein sequence ID" value="KAJ0187536.1"/>
    <property type="molecule type" value="Genomic_DNA"/>
</dbReference>
<comment type="caution">
    <text evidence="5">The sequence shown here is derived from an EMBL/GenBank/DDBJ whole genome shotgun (WGS) entry which is preliminary data.</text>
</comment>
<dbReference type="GO" id="GO:0042026">
    <property type="term" value="P:protein refolding"/>
    <property type="evidence" value="ECO:0000318"/>
    <property type="project" value="GO_Central"/>
</dbReference>
<gene>
    <name evidence="5" type="ORF">LSAT_V11C900469770</name>
</gene>
<dbReference type="Gene3D" id="2.60.34.10">
    <property type="entry name" value="Substrate Binding Domain Of DNAk, Chain A, domain 1"/>
    <property type="match status" value="1"/>
</dbReference>
<dbReference type="GO" id="GO:0005524">
    <property type="term" value="F:ATP binding"/>
    <property type="evidence" value="ECO:0007669"/>
    <property type="project" value="UniProtKB-KW"/>
</dbReference>
<proteinExistence type="inferred from homology"/>
<dbReference type="GO" id="GO:0005737">
    <property type="term" value="C:cytoplasm"/>
    <property type="evidence" value="ECO:0000318"/>
    <property type="project" value="GO_Central"/>
</dbReference>
<dbReference type="Gene3D" id="3.30.420.40">
    <property type="match status" value="2"/>
</dbReference>
<protein>
    <recommendedName>
        <fullName evidence="7">Heat shock protein 70</fullName>
    </recommendedName>
</protein>
<dbReference type="PRINTS" id="PR00301">
    <property type="entry name" value="HEATSHOCK70"/>
</dbReference>
<evidence type="ECO:0000256" key="4">
    <source>
        <dbReference type="RuleBase" id="RU003322"/>
    </source>
</evidence>
<comment type="similarity">
    <text evidence="1 4">Belongs to the heat shock protein 70 family.</text>
</comment>
<dbReference type="SUPFAM" id="SSF53067">
    <property type="entry name" value="Actin-like ATPase domain"/>
    <property type="match status" value="2"/>
</dbReference>
<dbReference type="GO" id="GO:0044183">
    <property type="term" value="F:protein folding chaperone"/>
    <property type="evidence" value="ECO:0000318"/>
    <property type="project" value="GO_Central"/>
</dbReference>
<evidence type="ECO:0000256" key="3">
    <source>
        <dbReference type="ARBA" id="ARBA00022840"/>
    </source>
</evidence>
<sequence>MDDRENNTPAIGIDLGTTYSCVAVWKHERVEIIPNDQGNRITPSCVAFCDSKRLIGDDADYQAAMNPANTIFDAKRLIGRRFSDSKVQDDIKLWPFRVIQGPVDTPKIVVSFKGEEKEFLAEEISSMILGKMKETAETYLGKPVKDAVITVPAYFNDTQRQATKDAGAIAGLNVVRIINEPTAAAIAYGLDNKTDINGKINVLIFDLGGGTFDVSILTIAEGGTIEVKAVAGDTHLGGEDFDNRMVDHCVREFTRRWNKDMTGNYRALRRLRCACEKAKRILSCITQTSIDLDWLHEGIDFSIQFTRAKFEELNMDSFNKCIQTVEACLSDAKMEKSDVNDVILVGDSTRIPKKLCKSLNPDEAVAYGAAVMAAKLSANNHKSCRDLLLLDVTPLSLGVQVKGEVFNVVIPRNTLIPTKKSKKISTTKDDQSSAHIKVYQDERARSTDNHLLGKFKISGIPPSPKGDAKLKLCFEIDVNGILTVNDKISKEKLTITKENGRLSTEQIERMIEDAKKYKQEDKEYEKKVDALMDYIYKMDDKIKSMRRGRGRRRLRKMEDAIVDTTKWIEQNKAASVDEVQRMKEHLESIYMDEF</sequence>
<dbReference type="InterPro" id="IPR018181">
    <property type="entry name" value="Heat_shock_70_CS"/>
</dbReference>
<keyword evidence="3 4" id="KW-0067">ATP-binding</keyword>
<dbReference type="InterPro" id="IPR013126">
    <property type="entry name" value="Hsp_70_fam"/>
</dbReference>
<dbReference type="InterPro" id="IPR029048">
    <property type="entry name" value="HSP70_C_sf"/>
</dbReference>
<dbReference type="Gene3D" id="3.90.640.10">
    <property type="entry name" value="Actin, Chain A, domain 4"/>
    <property type="match status" value="1"/>
</dbReference>
<keyword evidence="6" id="KW-1185">Reference proteome</keyword>
<dbReference type="Gene3D" id="1.20.1270.10">
    <property type="match status" value="1"/>
</dbReference>
<keyword evidence="2 4" id="KW-0547">Nucleotide-binding</keyword>
<dbReference type="FunFam" id="3.30.30.30:FF:000001">
    <property type="entry name" value="heat shock 70 kDa protein-like"/>
    <property type="match status" value="1"/>
</dbReference>
<dbReference type="SUPFAM" id="SSF100920">
    <property type="entry name" value="Heat shock protein 70kD (HSP70), peptide-binding domain"/>
    <property type="match status" value="1"/>
</dbReference>
<dbReference type="FunFam" id="3.30.420.40:FF:000026">
    <property type="entry name" value="Heat shock protein 70"/>
    <property type="match status" value="1"/>
</dbReference>
<dbReference type="PROSITE" id="PS00297">
    <property type="entry name" value="HSP70_1"/>
    <property type="match status" value="1"/>
</dbReference>
<dbReference type="AlphaFoldDB" id="A0A9R1WTX9"/>
<dbReference type="Pfam" id="PF00012">
    <property type="entry name" value="HSP70"/>
    <property type="match status" value="1"/>
</dbReference>
<evidence type="ECO:0000256" key="2">
    <source>
        <dbReference type="ARBA" id="ARBA00022741"/>
    </source>
</evidence>
<dbReference type="FunFam" id="3.90.640.10:FF:000002">
    <property type="entry name" value="Heat shock 70 kDa"/>
    <property type="match status" value="1"/>
</dbReference>
<dbReference type="PROSITE" id="PS00329">
    <property type="entry name" value="HSP70_2"/>
    <property type="match status" value="1"/>
</dbReference>
<dbReference type="GO" id="GO:0140662">
    <property type="term" value="F:ATP-dependent protein folding chaperone"/>
    <property type="evidence" value="ECO:0007669"/>
    <property type="project" value="InterPro"/>
</dbReference>
<dbReference type="InterPro" id="IPR029047">
    <property type="entry name" value="HSP70_peptide-bd_sf"/>
</dbReference>
<organism evidence="5 6">
    <name type="scientific">Lactuca sativa</name>
    <name type="common">Garden lettuce</name>
    <dbReference type="NCBI Taxonomy" id="4236"/>
    <lineage>
        <taxon>Eukaryota</taxon>
        <taxon>Viridiplantae</taxon>
        <taxon>Streptophyta</taxon>
        <taxon>Embryophyta</taxon>
        <taxon>Tracheophyta</taxon>
        <taxon>Spermatophyta</taxon>
        <taxon>Magnoliopsida</taxon>
        <taxon>eudicotyledons</taxon>
        <taxon>Gunneridae</taxon>
        <taxon>Pentapetalae</taxon>
        <taxon>asterids</taxon>
        <taxon>campanulids</taxon>
        <taxon>Asterales</taxon>
        <taxon>Asteraceae</taxon>
        <taxon>Cichorioideae</taxon>
        <taxon>Cichorieae</taxon>
        <taxon>Lactucinae</taxon>
        <taxon>Lactuca</taxon>
    </lineage>
</organism>
<evidence type="ECO:0000256" key="1">
    <source>
        <dbReference type="ARBA" id="ARBA00007381"/>
    </source>
</evidence>
<dbReference type="GO" id="GO:0016887">
    <property type="term" value="F:ATP hydrolysis activity"/>
    <property type="evidence" value="ECO:0000318"/>
    <property type="project" value="GO_Central"/>
</dbReference>
<dbReference type="FunFam" id="2.60.34.10:FF:000012">
    <property type="entry name" value="Heat shock 70 kDa protein"/>
    <property type="match status" value="1"/>
</dbReference>
<accession>A0A9R1WTX9</accession>
<dbReference type="Proteomes" id="UP000235145">
    <property type="component" value="Unassembled WGS sequence"/>
</dbReference>
<evidence type="ECO:0000313" key="6">
    <source>
        <dbReference type="Proteomes" id="UP000235145"/>
    </source>
</evidence>
<evidence type="ECO:0008006" key="7">
    <source>
        <dbReference type="Google" id="ProtNLM"/>
    </source>
</evidence>
<name>A0A9R1WTX9_LACSA</name>